<dbReference type="InterPro" id="IPR002372">
    <property type="entry name" value="PQQ_rpt_dom"/>
</dbReference>
<name>A0ABP8NNE7_9BACT</name>
<comment type="caution">
    <text evidence="2">The sequence shown here is derived from an EMBL/GenBank/DDBJ whole genome shotgun (WGS) entry which is preliminary data.</text>
</comment>
<organism evidence="2 3">
    <name type="scientific">Nemorincola caseinilytica</name>
    <dbReference type="NCBI Taxonomy" id="2054315"/>
    <lineage>
        <taxon>Bacteria</taxon>
        <taxon>Pseudomonadati</taxon>
        <taxon>Bacteroidota</taxon>
        <taxon>Chitinophagia</taxon>
        <taxon>Chitinophagales</taxon>
        <taxon>Chitinophagaceae</taxon>
        <taxon>Nemorincola</taxon>
    </lineage>
</organism>
<gene>
    <name evidence="2" type="ORF">GCM10023093_26750</name>
</gene>
<evidence type="ECO:0000313" key="2">
    <source>
        <dbReference type="EMBL" id="GAA4468671.1"/>
    </source>
</evidence>
<protein>
    <recommendedName>
        <fullName evidence="1">Pyrrolo-quinoline quinone repeat domain-containing protein</fullName>
    </recommendedName>
</protein>
<accession>A0ABP8NNE7</accession>
<dbReference type="PANTHER" id="PTHR34512">
    <property type="entry name" value="CELL SURFACE PROTEIN"/>
    <property type="match status" value="1"/>
</dbReference>
<dbReference type="PANTHER" id="PTHR34512:SF30">
    <property type="entry name" value="OUTER MEMBRANE PROTEIN ASSEMBLY FACTOR BAMB"/>
    <property type="match status" value="1"/>
</dbReference>
<feature type="domain" description="Pyrrolo-quinoline quinone repeat" evidence="1">
    <location>
        <begin position="264"/>
        <end position="353"/>
    </location>
</feature>
<feature type="domain" description="Pyrrolo-quinoline quinone repeat" evidence="1">
    <location>
        <begin position="72"/>
        <end position="164"/>
    </location>
</feature>
<dbReference type="SUPFAM" id="SSF50998">
    <property type="entry name" value="Quinoprotein alcohol dehydrogenase-like"/>
    <property type="match status" value="1"/>
</dbReference>
<dbReference type="InterPro" id="IPR018391">
    <property type="entry name" value="PQQ_b-propeller_rpt"/>
</dbReference>
<dbReference type="SMART" id="SM00564">
    <property type="entry name" value="PQQ"/>
    <property type="match status" value="6"/>
</dbReference>
<proteinExistence type="predicted"/>
<dbReference type="InterPro" id="IPR015943">
    <property type="entry name" value="WD40/YVTN_repeat-like_dom_sf"/>
</dbReference>
<sequence length="379" mass="41095">MLTSCKKEYSPDEVLPVSYSPSIVVGSNNQVLYGINPTTGEKNWELGLSFPVKASPILYKGSVYLVSSFRDSVIKINAKTGEVTKRFSFGGGVGTVSTPIADGNLLYIGSSNGRLYAIDTGTGIEKWSYATNGPIESSPTIHGNNIYVATTVGSVYRFEKTAGNSSANTSIPASPTWNLDVPGARFVSSPAVAEPYMFVGSISDSNMYCIYLDTAVVRWSYKALGAIRSSPAAYGGTCIFGANDFRVYCLDTTIDPVNGMFTPEERWVDSLYSEVTSSPYASNQMVYVGCKDYKLYALRIINGSVKWTFATNGIITSSPVLYGSSVYIGSYDKNLYALDTLRGTLKWKYNVNGQIDCSPVLDDFSKLTGYNSQISGYTN</sequence>
<reference evidence="3" key="1">
    <citation type="journal article" date="2019" name="Int. J. Syst. Evol. Microbiol.">
        <title>The Global Catalogue of Microorganisms (GCM) 10K type strain sequencing project: providing services to taxonomists for standard genome sequencing and annotation.</title>
        <authorList>
            <consortium name="The Broad Institute Genomics Platform"/>
            <consortium name="The Broad Institute Genome Sequencing Center for Infectious Disease"/>
            <person name="Wu L."/>
            <person name="Ma J."/>
        </authorList>
    </citation>
    <scope>NUCLEOTIDE SEQUENCE [LARGE SCALE GENOMIC DNA]</scope>
    <source>
        <strain evidence="3">JCM 32105</strain>
    </source>
</reference>
<keyword evidence="3" id="KW-1185">Reference proteome</keyword>
<dbReference type="EMBL" id="BAABFA010000019">
    <property type="protein sequence ID" value="GAA4468671.1"/>
    <property type="molecule type" value="Genomic_DNA"/>
</dbReference>
<evidence type="ECO:0000259" key="1">
    <source>
        <dbReference type="Pfam" id="PF13360"/>
    </source>
</evidence>
<dbReference type="Gene3D" id="2.40.10.480">
    <property type="match status" value="1"/>
</dbReference>
<evidence type="ECO:0000313" key="3">
    <source>
        <dbReference type="Proteomes" id="UP001500067"/>
    </source>
</evidence>
<dbReference type="Gene3D" id="2.130.10.10">
    <property type="entry name" value="YVTN repeat-like/Quinoprotein amine dehydrogenase"/>
    <property type="match status" value="2"/>
</dbReference>
<dbReference type="Proteomes" id="UP001500067">
    <property type="component" value="Unassembled WGS sequence"/>
</dbReference>
<dbReference type="InterPro" id="IPR011047">
    <property type="entry name" value="Quinoprotein_ADH-like_sf"/>
</dbReference>
<dbReference type="Pfam" id="PF13360">
    <property type="entry name" value="PQQ_2"/>
    <property type="match status" value="2"/>
</dbReference>